<gene>
    <name evidence="2" type="ORF">ONE63_006145</name>
</gene>
<protein>
    <submittedName>
        <fullName evidence="2">Uncharacterized protein</fullName>
    </submittedName>
</protein>
<proteinExistence type="predicted"/>
<dbReference type="Proteomes" id="UP001075354">
    <property type="component" value="Chromosome 3"/>
</dbReference>
<dbReference type="AlphaFoldDB" id="A0AAV7XSF7"/>
<feature type="compositionally biased region" description="Low complexity" evidence="1">
    <location>
        <begin position="24"/>
        <end position="33"/>
    </location>
</feature>
<dbReference type="EMBL" id="JAPTSV010000003">
    <property type="protein sequence ID" value="KAJ1529357.1"/>
    <property type="molecule type" value="Genomic_DNA"/>
</dbReference>
<evidence type="ECO:0000256" key="1">
    <source>
        <dbReference type="SAM" id="MobiDB-lite"/>
    </source>
</evidence>
<organism evidence="2 3">
    <name type="scientific">Megalurothrips usitatus</name>
    <name type="common">bean blossom thrips</name>
    <dbReference type="NCBI Taxonomy" id="439358"/>
    <lineage>
        <taxon>Eukaryota</taxon>
        <taxon>Metazoa</taxon>
        <taxon>Ecdysozoa</taxon>
        <taxon>Arthropoda</taxon>
        <taxon>Hexapoda</taxon>
        <taxon>Insecta</taxon>
        <taxon>Pterygota</taxon>
        <taxon>Neoptera</taxon>
        <taxon>Paraneoptera</taxon>
        <taxon>Thysanoptera</taxon>
        <taxon>Terebrantia</taxon>
        <taxon>Thripoidea</taxon>
        <taxon>Thripidae</taxon>
        <taxon>Megalurothrips</taxon>
    </lineage>
</organism>
<feature type="region of interest" description="Disordered" evidence="1">
    <location>
        <begin position="1"/>
        <end position="49"/>
    </location>
</feature>
<name>A0AAV7XSF7_9NEOP</name>
<sequence>MAWRRRSPAGGAGPPTRRSRATRSRAPSWCTCRGTGGRAGAGPPPRRPGCLRTTAEPGYTPLRDVLCQSAVQCQWT</sequence>
<evidence type="ECO:0000313" key="2">
    <source>
        <dbReference type="EMBL" id="KAJ1529357.1"/>
    </source>
</evidence>
<reference evidence="2" key="1">
    <citation type="submission" date="2022-12" db="EMBL/GenBank/DDBJ databases">
        <title>Chromosome-level genome assembly of the bean flower thrips Megalurothrips usitatus.</title>
        <authorList>
            <person name="Ma L."/>
            <person name="Liu Q."/>
            <person name="Li H."/>
            <person name="Cai W."/>
        </authorList>
    </citation>
    <scope>NUCLEOTIDE SEQUENCE</scope>
    <source>
        <strain evidence="2">Cailab_2022a</strain>
    </source>
</reference>
<comment type="caution">
    <text evidence="2">The sequence shown here is derived from an EMBL/GenBank/DDBJ whole genome shotgun (WGS) entry which is preliminary data.</text>
</comment>
<keyword evidence="3" id="KW-1185">Reference proteome</keyword>
<evidence type="ECO:0000313" key="3">
    <source>
        <dbReference type="Proteomes" id="UP001075354"/>
    </source>
</evidence>
<accession>A0AAV7XSF7</accession>